<organism evidence="2 3">
    <name type="scientific">Paraburkholderia phenazinium</name>
    <dbReference type="NCBI Taxonomy" id="60549"/>
    <lineage>
        <taxon>Bacteria</taxon>
        <taxon>Pseudomonadati</taxon>
        <taxon>Pseudomonadota</taxon>
        <taxon>Betaproteobacteria</taxon>
        <taxon>Burkholderiales</taxon>
        <taxon>Burkholderiaceae</taxon>
        <taxon>Paraburkholderia</taxon>
    </lineage>
</organism>
<feature type="transmembrane region" description="Helical" evidence="1">
    <location>
        <begin position="40"/>
        <end position="59"/>
    </location>
</feature>
<dbReference type="OrthoDB" id="7597043at2"/>
<reference evidence="2 3" key="1">
    <citation type="submission" date="2016-11" db="EMBL/GenBank/DDBJ databases">
        <authorList>
            <person name="Jaros S."/>
            <person name="Januszkiewicz K."/>
            <person name="Wedrychowicz H."/>
        </authorList>
    </citation>
    <scope>NUCLEOTIDE SEQUENCE [LARGE SCALE GENOMIC DNA]</scope>
    <source>
        <strain evidence="2 3">GAS86</strain>
    </source>
</reference>
<sequence length="108" mass="12036">MAERIYLQHPTRTETVEVSTGFSWSAFLLGFVWALMKRMWLVALVLLAVDLAIGLIGFAGVTADVVSLVLSIVFAIYCGMNANQWYRRDLERKGYVIKGPGPETGVLR</sequence>
<feature type="transmembrane region" description="Helical" evidence="1">
    <location>
        <begin position="65"/>
        <end position="83"/>
    </location>
</feature>
<keyword evidence="1" id="KW-1133">Transmembrane helix</keyword>
<dbReference type="Proteomes" id="UP000184693">
    <property type="component" value="Unassembled WGS sequence"/>
</dbReference>
<name>A0A1N6EAQ6_9BURK</name>
<evidence type="ECO:0008006" key="4">
    <source>
        <dbReference type="Google" id="ProtNLM"/>
    </source>
</evidence>
<evidence type="ECO:0000313" key="3">
    <source>
        <dbReference type="Proteomes" id="UP000184693"/>
    </source>
</evidence>
<proteinExistence type="predicted"/>
<keyword evidence="1" id="KW-0472">Membrane</keyword>
<accession>A0A1N6EAQ6</accession>
<dbReference type="Pfam" id="PF10947">
    <property type="entry name" value="DUF2628"/>
    <property type="match status" value="1"/>
</dbReference>
<dbReference type="AlphaFoldDB" id="A0A1N6EAQ6"/>
<protein>
    <recommendedName>
        <fullName evidence="4">DUF2628 domain-containing protein</fullName>
    </recommendedName>
</protein>
<gene>
    <name evidence="2" type="ORF">SAMN05444168_0371</name>
</gene>
<dbReference type="InterPro" id="IPR024399">
    <property type="entry name" value="DUF2628"/>
</dbReference>
<evidence type="ECO:0000313" key="2">
    <source>
        <dbReference type="EMBL" id="SIN79997.1"/>
    </source>
</evidence>
<feature type="transmembrane region" description="Helical" evidence="1">
    <location>
        <begin position="18"/>
        <end position="35"/>
    </location>
</feature>
<keyword evidence="1" id="KW-0812">Transmembrane</keyword>
<evidence type="ECO:0000256" key="1">
    <source>
        <dbReference type="SAM" id="Phobius"/>
    </source>
</evidence>
<dbReference type="EMBL" id="FSRM01000001">
    <property type="protein sequence ID" value="SIN79997.1"/>
    <property type="molecule type" value="Genomic_DNA"/>
</dbReference>